<dbReference type="OrthoDB" id="9806457at2"/>
<dbReference type="InterPro" id="IPR003111">
    <property type="entry name" value="Lon_prtase_N"/>
</dbReference>
<dbReference type="InterPro" id="IPR046336">
    <property type="entry name" value="Lon_prtase_N_sf"/>
</dbReference>
<sequence>MKAGNRLYRSPADLPDVIPVFPLAGALLLPEGLLPLQIFEPRYVEMLDFVLATHRLIGMVQPQITDDQDEVPLRQVGCVGRVTTFSETGDGRYRITLEGISRFTILEEILTDRPFRQCRIEAFPADFTADDTAGSVDRDGLMQAFQDYLEAHDLEADWDGVQRAENAALVNALSMMAPYGPEEKQALLEAPDIRQRADTLVAITEVMLARESGDGNKLQ</sequence>
<keyword evidence="3" id="KW-1185">Reference proteome</keyword>
<dbReference type="AlphaFoldDB" id="A0A084U6E1"/>
<dbReference type="Gene3D" id="2.30.130.40">
    <property type="entry name" value="LON domain-like"/>
    <property type="match status" value="1"/>
</dbReference>
<dbReference type="RefSeq" id="WP_036485400.1">
    <property type="nucleotide sequence ID" value="NZ_JMQM01000002.1"/>
</dbReference>
<dbReference type="PANTHER" id="PTHR46732">
    <property type="entry name" value="ATP-DEPENDENT PROTEASE LA (LON) DOMAIN PROTEIN"/>
    <property type="match status" value="1"/>
</dbReference>
<evidence type="ECO:0000259" key="1">
    <source>
        <dbReference type="PROSITE" id="PS51787"/>
    </source>
</evidence>
<dbReference type="Proteomes" id="UP000053675">
    <property type="component" value="Unassembled WGS sequence"/>
</dbReference>
<dbReference type="EMBL" id="JMQM01000002">
    <property type="protein sequence ID" value="KFB08527.1"/>
    <property type="molecule type" value="Genomic_DNA"/>
</dbReference>
<dbReference type="STRING" id="472175.EL18_02779"/>
<organism evidence="2 3">
    <name type="scientific">Nitratireductor basaltis</name>
    <dbReference type="NCBI Taxonomy" id="472175"/>
    <lineage>
        <taxon>Bacteria</taxon>
        <taxon>Pseudomonadati</taxon>
        <taxon>Pseudomonadota</taxon>
        <taxon>Alphaproteobacteria</taxon>
        <taxon>Hyphomicrobiales</taxon>
        <taxon>Phyllobacteriaceae</taxon>
        <taxon>Nitratireductor</taxon>
    </lineage>
</organism>
<reference evidence="2 3" key="1">
    <citation type="submission" date="2014-05" db="EMBL/GenBank/DDBJ databases">
        <title>Draft Genome Sequence of Nitratireductor basaltis Strain UMTGB225, A Marine Bacterium Isolated from Green Barrel Tunicate.</title>
        <authorList>
            <person name="Gan H.Y."/>
        </authorList>
    </citation>
    <scope>NUCLEOTIDE SEQUENCE [LARGE SCALE GENOMIC DNA]</scope>
    <source>
        <strain evidence="2 3">UMTGB225</strain>
    </source>
</reference>
<name>A0A084U6E1_9HYPH</name>
<dbReference type="PANTHER" id="PTHR46732:SF8">
    <property type="entry name" value="ATP-DEPENDENT PROTEASE LA (LON) DOMAIN PROTEIN"/>
    <property type="match status" value="1"/>
</dbReference>
<feature type="domain" description="Lon N-terminal" evidence="1">
    <location>
        <begin position="18"/>
        <end position="208"/>
    </location>
</feature>
<dbReference type="Pfam" id="PF02190">
    <property type="entry name" value="LON_substr_bdg"/>
    <property type="match status" value="1"/>
</dbReference>
<evidence type="ECO:0000313" key="3">
    <source>
        <dbReference type="Proteomes" id="UP000053675"/>
    </source>
</evidence>
<dbReference type="PATRIC" id="fig|472175.3.peg.2772"/>
<protein>
    <submittedName>
        <fullName evidence="2">Peptidase S16 lon domain-containing protein</fullName>
    </submittedName>
</protein>
<dbReference type="PROSITE" id="PS51787">
    <property type="entry name" value="LON_N"/>
    <property type="match status" value="1"/>
</dbReference>
<comment type="caution">
    <text evidence="2">The sequence shown here is derived from an EMBL/GenBank/DDBJ whole genome shotgun (WGS) entry which is preliminary data.</text>
</comment>
<dbReference type="eggNOG" id="COG2802">
    <property type="taxonomic scope" value="Bacteria"/>
</dbReference>
<proteinExistence type="predicted"/>
<evidence type="ECO:0000313" key="2">
    <source>
        <dbReference type="EMBL" id="KFB08527.1"/>
    </source>
</evidence>
<dbReference type="SMART" id="SM00464">
    <property type="entry name" value="LON"/>
    <property type="match status" value="1"/>
</dbReference>
<accession>A0A084U6E1</accession>
<dbReference type="SUPFAM" id="SSF88697">
    <property type="entry name" value="PUA domain-like"/>
    <property type="match status" value="1"/>
</dbReference>
<dbReference type="InterPro" id="IPR015947">
    <property type="entry name" value="PUA-like_sf"/>
</dbReference>
<gene>
    <name evidence="2" type="ORF">EL18_02779</name>
</gene>